<dbReference type="InterPro" id="IPR050417">
    <property type="entry name" value="Sugar_Epim/Isomerase"/>
</dbReference>
<protein>
    <submittedName>
        <fullName evidence="2">D-psicose 3-epimerase</fullName>
    </submittedName>
</protein>
<dbReference type="Pfam" id="PF01261">
    <property type="entry name" value="AP_endonuc_2"/>
    <property type="match status" value="1"/>
</dbReference>
<proteinExistence type="predicted"/>
<evidence type="ECO:0000313" key="3">
    <source>
        <dbReference type="Proteomes" id="UP001055091"/>
    </source>
</evidence>
<name>A0A413LSS7_9FIRM</name>
<organism evidence="2 3">
    <name type="scientific">Hungatella hathewayi</name>
    <dbReference type="NCBI Taxonomy" id="154046"/>
    <lineage>
        <taxon>Bacteria</taxon>
        <taxon>Bacillati</taxon>
        <taxon>Bacillota</taxon>
        <taxon>Clostridia</taxon>
        <taxon>Lachnospirales</taxon>
        <taxon>Lachnospiraceae</taxon>
        <taxon>Hungatella</taxon>
    </lineage>
</organism>
<dbReference type="Proteomes" id="UP001055091">
    <property type="component" value="Unassembled WGS sequence"/>
</dbReference>
<gene>
    <name evidence="2" type="primary">dpe</name>
    <name evidence="2" type="ORF">CE91St55_15930</name>
</gene>
<accession>A0A413LSS7</accession>
<dbReference type="AlphaFoldDB" id="A0A413LSS7"/>
<reference evidence="2" key="1">
    <citation type="submission" date="2022-01" db="EMBL/GenBank/DDBJ databases">
        <title>Novel bile acid biosynthetic pathways are enriched in the microbiome of centenarians.</title>
        <authorList>
            <person name="Sato Y."/>
            <person name="Atarashi K."/>
            <person name="Plichta R.D."/>
            <person name="Arai Y."/>
            <person name="Sasajima S."/>
            <person name="Kearney M.S."/>
            <person name="Suda W."/>
            <person name="Takeshita K."/>
            <person name="Sasaki T."/>
            <person name="Okamoto S."/>
            <person name="Skelly N.A."/>
            <person name="Okamura Y."/>
            <person name="Vlamakis H."/>
            <person name="Li Y."/>
            <person name="Tanoue T."/>
            <person name="Takei H."/>
            <person name="Nittono H."/>
            <person name="Narushima S."/>
            <person name="Irie J."/>
            <person name="Itoh H."/>
            <person name="Moriya K."/>
            <person name="Sugiura Y."/>
            <person name="Suematsu M."/>
            <person name="Moritoki N."/>
            <person name="Shibata S."/>
            <person name="Littman R.D."/>
            <person name="Fischbach A.M."/>
            <person name="Uwamino Y."/>
            <person name="Inoue T."/>
            <person name="Honda A."/>
            <person name="Hattori M."/>
            <person name="Murai T."/>
            <person name="Xavier J.R."/>
            <person name="Hirose N."/>
            <person name="Honda K."/>
        </authorList>
    </citation>
    <scope>NUCLEOTIDE SEQUENCE</scope>
    <source>
        <strain evidence="2">CE91-St55</strain>
    </source>
</reference>
<dbReference type="Gene3D" id="3.20.20.150">
    <property type="entry name" value="Divalent-metal-dependent TIM barrel enzymes"/>
    <property type="match status" value="1"/>
</dbReference>
<dbReference type="SMR" id="A0A413LSS7"/>
<evidence type="ECO:0000313" key="2">
    <source>
        <dbReference type="EMBL" id="GKG99611.1"/>
    </source>
</evidence>
<dbReference type="PANTHER" id="PTHR43489:SF7">
    <property type="entry name" value="3-DEHYDRO-D-GULOSIDE 4-EPIMERASE-RELATED"/>
    <property type="match status" value="1"/>
</dbReference>
<dbReference type="InterPro" id="IPR036237">
    <property type="entry name" value="Xyl_isomerase-like_sf"/>
</dbReference>
<dbReference type="SUPFAM" id="SSF51658">
    <property type="entry name" value="Xylose isomerase-like"/>
    <property type="match status" value="1"/>
</dbReference>
<keyword evidence="1" id="KW-0413">Isomerase</keyword>
<dbReference type="PANTHER" id="PTHR43489">
    <property type="entry name" value="ISOMERASE"/>
    <property type="match status" value="1"/>
</dbReference>
<evidence type="ECO:0000256" key="1">
    <source>
        <dbReference type="ARBA" id="ARBA00023235"/>
    </source>
</evidence>
<dbReference type="GeneID" id="93151516"/>
<dbReference type="EMBL" id="BQNJ01000001">
    <property type="protein sequence ID" value="GKG99611.1"/>
    <property type="molecule type" value="Genomic_DNA"/>
</dbReference>
<dbReference type="InterPro" id="IPR013022">
    <property type="entry name" value="Xyl_isomerase-like_TIM-brl"/>
</dbReference>
<dbReference type="GO" id="GO:0016853">
    <property type="term" value="F:isomerase activity"/>
    <property type="evidence" value="ECO:0007669"/>
    <property type="project" value="UniProtKB-KW"/>
</dbReference>
<dbReference type="RefSeq" id="WP_006774302.1">
    <property type="nucleotide sequence ID" value="NZ_BQNJ01000001.1"/>
</dbReference>
<sequence>MKYGIHFGHLGSWYDELGVRECLKQAKEAGSDVFEFFPTKEMFDMEKDKIRELKMYMEEIGIEPAFTFGYPAGWDMAGEDEANREKAVEHLKRIIESMGVLGATGIGGIVYSNWPADYSLQVIEPDDKKRRKDNCIAGLRKVMKTAEDNNVTVNLEIVNRFEHYLMNTAAEGIEVCKAVGSPNCKLLLDCFHMNIEEDSLPEAIRSARGYLGHFHVSEPNRKVPYHTDRIPWNEVGRALRDIGYDKAVIVESFYKFGGVQGHNMRMWRDLDPDLSLESRLKLARQGIEYIRGQFGG</sequence>
<comment type="caution">
    <text evidence="2">The sequence shown here is derived from an EMBL/GenBank/DDBJ whole genome shotgun (WGS) entry which is preliminary data.</text>
</comment>